<dbReference type="PANTHER" id="PTHR24113">
    <property type="entry name" value="RAN GTPASE-ACTIVATING PROTEIN 1"/>
    <property type="match status" value="1"/>
</dbReference>
<keyword evidence="3" id="KW-0677">Repeat</keyword>
<keyword evidence="6" id="KW-1185">Reference proteome</keyword>
<dbReference type="InterPro" id="IPR027038">
    <property type="entry name" value="RanGap"/>
</dbReference>
<dbReference type="VEuPathDB" id="TriTrypDB:LpyrH10_14_0220"/>
<dbReference type="SMART" id="SM00367">
    <property type="entry name" value="LRR_CC"/>
    <property type="match status" value="4"/>
</dbReference>
<dbReference type="Gene3D" id="3.80.10.10">
    <property type="entry name" value="Ribonuclease Inhibitor"/>
    <property type="match status" value="3"/>
</dbReference>
<sequence length="826" mass="88080">MRALRLAWRPPPPAAASLAASSLCQARRRWSLAALLQRRTRADLLLESVRQAAAFSADWDVDFSAITERGAAAGCYSLESQSQLIGRVGAALAHVLTSPQQQASAPCSSSAVAAPGPYVRTLRLTLPTPEAALTLAQLAQTTPLLSAVTSVELTVESGAISVAQDSMEGTGGQEVTELLHVLARRSAQQPSWVDLSLFYREAASSNPLHSSSSSSSSSSGDDDMRSTGSSLVAPCACHRSLWDDAAVTALAALVDSKPWQKIALTHVVLTGCTPRTRLTLWAAYEKSCTSLVELHLNGTQPARELISTGLLRRFSKLTSVDVGRTQLEEDAVVKLLRDLHEGGNGWWHLRLLGLAQCEFTDAAVDVMAEQLREGQAQQQQQQRQRQAPTILKAVGEAGPAGSPEDTEGDVALTSFDISGARLSRTAVFTLAGCLVPCTALIHLNTRHCRLQADGVEHLAAALQHATGLRTWVLCLNRLADEGMAALAKYGKYWPNLRGLDLTRCRLTCVGVNALSTAVPAWDSLEVLRLVGSDLRCPQKTCTPPAGGKTQENDSGSSADGGNASTGLFAYDPAFMKGHGSSAKVPTSYELDRRDRAEGRRRYRGTEAFIEAAAPAAQRQGAHTPLERLGASLALCLRLRLLDLSDCSLADEGLHQLTLHFTGGGTLEELRLAANPLFTSVRGLDALVGLLGRTPHLTSLDLSFTGLGDLGVSMLCDGTSGAEDGVLASMGNLMALELTSCAVHALGWESLAAALPRWPALRHVALNYNAVSEVELLRSFLRQLAAAAPALQSVSLMGCVADPRVVQRLIEAEEYRVLLERGVHVHL</sequence>
<dbReference type="EMBL" id="LGTL01000014">
    <property type="protein sequence ID" value="KPA78122.1"/>
    <property type="molecule type" value="Genomic_DNA"/>
</dbReference>
<dbReference type="GO" id="GO:0006913">
    <property type="term" value="P:nucleocytoplasmic transport"/>
    <property type="evidence" value="ECO:0007669"/>
    <property type="project" value="TreeGrafter"/>
</dbReference>
<dbReference type="GO" id="GO:0048471">
    <property type="term" value="C:perinuclear region of cytoplasm"/>
    <property type="evidence" value="ECO:0007669"/>
    <property type="project" value="TreeGrafter"/>
</dbReference>
<evidence type="ECO:0000256" key="2">
    <source>
        <dbReference type="ARBA" id="ARBA00022614"/>
    </source>
</evidence>
<dbReference type="RefSeq" id="XP_015656561.1">
    <property type="nucleotide sequence ID" value="XM_015804583.1"/>
</dbReference>
<evidence type="ECO:0000313" key="6">
    <source>
        <dbReference type="Proteomes" id="UP000037923"/>
    </source>
</evidence>
<dbReference type="GeneID" id="26906596"/>
<dbReference type="InterPro" id="IPR006553">
    <property type="entry name" value="Leu-rich_rpt_Cys-con_subtyp"/>
</dbReference>
<evidence type="ECO:0000313" key="5">
    <source>
        <dbReference type="EMBL" id="KPA78122.1"/>
    </source>
</evidence>
<evidence type="ECO:0000256" key="3">
    <source>
        <dbReference type="ARBA" id="ARBA00022737"/>
    </source>
</evidence>
<feature type="region of interest" description="Disordered" evidence="4">
    <location>
        <begin position="205"/>
        <end position="225"/>
    </location>
</feature>
<keyword evidence="1" id="KW-0343">GTPase activation</keyword>
<evidence type="ECO:0000256" key="1">
    <source>
        <dbReference type="ARBA" id="ARBA00022468"/>
    </source>
</evidence>
<dbReference type="GO" id="GO:0005634">
    <property type="term" value="C:nucleus"/>
    <property type="evidence" value="ECO:0007669"/>
    <property type="project" value="TreeGrafter"/>
</dbReference>
<dbReference type="PANTHER" id="PTHR24113:SF12">
    <property type="entry name" value="RAN GTPASE-ACTIVATING PROTEIN 1"/>
    <property type="match status" value="1"/>
</dbReference>
<name>A0A0N0DTY8_LEPPY</name>
<gene>
    <name evidence="5" type="ORF">ABB37_06307</name>
</gene>
<keyword evidence="2" id="KW-0433">Leucine-rich repeat</keyword>
<dbReference type="Pfam" id="PF13516">
    <property type="entry name" value="LRR_6"/>
    <property type="match status" value="1"/>
</dbReference>
<dbReference type="SUPFAM" id="SSF52047">
    <property type="entry name" value="RNI-like"/>
    <property type="match status" value="1"/>
</dbReference>
<dbReference type="Proteomes" id="UP000037923">
    <property type="component" value="Unassembled WGS sequence"/>
</dbReference>
<dbReference type="OMA" id="AYDPAYM"/>
<dbReference type="InterPro" id="IPR032675">
    <property type="entry name" value="LRR_dom_sf"/>
</dbReference>
<evidence type="ECO:0000256" key="4">
    <source>
        <dbReference type="SAM" id="MobiDB-lite"/>
    </source>
</evidence>
<comment type="caution">
    <text evidence="5">The sequence shown here is derived from an EMBL/GenBank/DDBJ whole genome shotgun (WGS) entry which is preliminary data.</text>
</comment>
<feature type="compositionally biased region" description="Low complexity" evidence="4">
    <location>
        <begin position="205"/>
        <end position="219"/>
    </location>
</feature>
<feature type="compositionally biased region" description="Low complexity" evidence="4">
    <location>
        <begin position="552"/>
        <end position="561"/>
    </location>
</feature>
<feature type="region of interest" description="Disordered" evidence="4">
    <location>
        <begin position="540"/>
        <end position="561"/>
    </location>
</feature>
<organism evidence="5 6">
    <name type="scientific">Leptomonas pyrrhocoris</name>
    <name type="common">Firebug parasite</name>
    <dbReference type="NCBI Taxonomy" id="157538"/>
    <lineage>
        <taxon>Eukaryota</taxon>
        <taxon>Discoba</taxon>
        <taxon>Euglenozoa</taxon>
        <taxon>Kinetoplastea</taxon>
        <taxon>Metakinetoplastina</taxon>
        <taxon>Trypanosomatida</taxon>
        <taxon>Trypanosomatidae</taxon>
        <taxon>Leishmaniinae</taxon>
        <taxon>Leptomonas</taxon>
    </lineage>
</organism>
<protein>
    <submittedName>
        <fullName evidence="5">Putative mitochondrial leucine-rich repeat protein (LRRP)</fullName>
    </submittedName>
</protein>
<dbReference type="GO" id="GO:0005096">
    <property type="term" value="F:GTPase activator activity"/>
    <property type="evidence" value="ECO:0007669"/>
    <property type="project" value="UniProtKB-KW"/>
</dbReference>
<dbReference type="InterPro" id="IPR001611">
    <property type="entry name" value="Leu-rich_rpt"/>
</dbReference>
<dbReference type="GO" id="GO:0005829">
    <property type="term" value="C:cytosol"/>
    <property type="evidence" value="ECO:0007669"/>
    <property type="project" value="TreeGrafter"/>
</dbReference>
<reference evidence="5 6" key="1">
    <citation type="submission" date="2015-07" db="EMBL/GenBank/DDBJ databases">
        <title>High-quality genome of monoxenous trypanosomatid Leptomonas pyrrhocoris.</title>
        <authorList>
            <person name="Flegontov P."/>
            <person name="Butenko A."/>
            <person name="Firsov S."/>
            <person name="Vlcek C."/>
            <person name="Logacheva M.D."/>
            <person name="Field M."/>
            <person name="Filatov D."/>
            <person name="Flegontova O."/>
            <person name="Gerasimov E."/>
            <person name="Jackson A.P."/>
            <person name="Kelly S."/>
            <person name="Opperdoes F."/>
            <person name="O'Reilly A."/>
            <person name="Votypka J."/>
            <person name="Yurchenko V."/>
            <person name="Lukes J."/>
        </authorList>
    </citation>
    <scope>NUCLEOTIDE SEQUENCE [LARGE SCALE GENOMIC DNA]</scope>
    <source>
        <strain evidence="5">H10</strain>
    </source>
</reference>
<proteinExistence type="predicted"/>
<dbReference type="SMART" id="SM00368">
    <property type="entry name" value="LRR_RI"/>
    <property type="match status" value="7"/>
</dbReference>
<dbReference type="AlphaFoldDB" id="A0A0N0DTY8"/>
<accession>A0A0N0DTY8</accession>
<dbReference type="GO" id="GO:0031267">
    <property type="term" value="F:small GTPase binding"/>
    <property type="evidence" value="ECO:0007669"/>
    <property type="project" value="TreeGrafter"/>
</dbReference>
<dbReference type="OrthoDB" id="120976at2759"/>